<accession>A0ABU0XBQ8</accession>
<comment type="caution">
    <text evidence="2">The sequence shown here is derived from an EMBL/GenBank/DDBJ whole genome shotgun (WGS) entry which is preliminary data.</text>
</comment>
<dbReference type="PANTHER" id="PTHR30024">
    <property type="entry name" value="ALIPHATIC SULFONATES-BINDING PROTEIN-RELATED"/>
    <property type="match status" value="1"/>
</dbReference>
<dbReference type="Proteomes" id="UP001230289">
    <property type="component" value="Unassembled WGS sequence"/>
</dbReference>
<evidence type="ECO:0000259" key="1">
    <source>
        <dbReference type="Pfam" id="PF09084"/>
    </source>
</evidence>
<reference evidence="2 3" key="1">
    <citation type="submission" date="2023-08" db="EMBL/GenBank/DDBJ databases">
        <title>Microbacterium sp. nov., isolated from a waste landfill.</title>
        <authorList>
            <person name="Wen W."/>
        </authorList>
    </citation>
    <scope>NUCLEOTIDE SEQUENCE [LARGE SCALE GENOMIC DNA]</scope>
    <source>
        <strain evidence="2 3">ASV81</strain>
    </source>
</reference>
<sequence length="304" mass="33833">MEAEKKKKLRIACAHDLAYTPQYVGAELGFFEDQGLALEFVPHPAGVAGVVDTVRLGSADLVLGSLVYALRMHETGTDTHIVAQSNQQTRNVLMSRREDDATFRWADLRRRSIVLYPGEAPTAWAAFQEALHRHDLTTGDMQLIIGFTAADAVEEFVRGVGDYLFIDAEAALDDRLRCAATVADGAGALPWSIYSTSAEVAAARSEDLIAFRRGLGEAQRWMLGHSASDIADVIGHRFPRYTRARLVQILERYLELNLWPDSADVRMDQILRWEGALRRNGLITTRNPVTEYLSIHAESLSVHE</sequence>
<dbReference type="InterPro" id="IPR015168">
    <property type="entry name" value="SsuA/THI5"/>
</dbReference>
<name>A0ABU0XBQ8_9MICO</name>
<evidence type="ECO:0000313" key="2">
    <source>
        <dbReference type="EMBL" id="MDQ4212552.1"/>
    </source>
</evidence>
<dbReference type="SUPFAM" id="SSF53850">
    <property type="entry name" value="Periplasmic binding protein-like II"/>
    <property type="match status" value="1"/>
</dbReference>
<feature type="domain" description="SsuA/THI5-like" evidence="1">
    <location>
        <begin position="19"/>
        <end position="223"/>
    </location>
</feature>
<proteinExistence type="predicted"/>
<dbReference type="EMBL" id="JAVFCB010000001">
    <property type="protein sequence ID" value="MDQ4212552.1"/>
    <property type="molecule type" value="Genomic_DNA"/>
</dbReference>
<dbReference type="PANTHER" id="PTHR30024:SF44">
    <property type="entry name" value="CHOLINE-BINDING PROTEIN"/>
    <property type="match status" value="1"/>
</dbReference>
<dbReference type="RefSeq" id="WP_308487487.1">
    <property type="nucleotide sequence ID" value="NZ_JAVFCB010000001.1"/>
</dbReference>
<keyword evidence="3" id="KW-1185">Reference proteome</keyword>
<gene>
    <name evidence="2" type="ORF">RBR11_01315</name>
</gene>
<dbReference type="Gene3D" id="3.40.190.10">
    <property type="entry name" value="Periplasmic binding protein-like II"/>
    <property type="match status" value="2"/>
</dbReference>
<protein>
    <submittedName>
        <fullName evidence="2">ABC transporter substrate-binding protein</fullName>
    </submittedName>
</protein>
<evidence type="ECO:0000313" key="3">
    <source>
        <dbReference type="Proteomes" id="UP001230289"/>
    </source>
</evidence>
<organism evidence="2 3">
    <name type="scientific">Microbacterium capsulatum</name>
    <dbReference type="NCBI Taxonomy" id="3041921"/>
    <lineage>
        <taxon>Bacteria</taxon>
        <taxon>Bacillati</taxon>
        <taxon>Actinomycetota</taxon>
        <taxon>Actinomycetes</taxon>
        <taxon>Micrococcales</taxon>
        <taxon>Microbacteriaceae</taxon>
        <taxon>Microbacterium</taxon>
    </lineage>
</organism>
<dbReference type="Pfam" id="PF09084">
    <property type="entry name" value="NMT1"/>
    <property type="match status" value="1"/>
</dbReference>